<dbReference type="InterPro" id="IPR050832">
    <property type="entry name" value="Bact_Acetyltransf"/>
</dbReference>
<organism evidence="4 5">
    <name type="scientific">Dichotomicrobium thermohalophilum</name>
    <dbReference type="NCBI Taxonomy" id="933063"/>
    <lineage>
        <taxon>Bacteria</taxon>
        <taxon>Pseudomonadati</taxon>
        <taxon>Pseudomonadota</taxon>
        <taxon>Alphaproteobacteria</taxon>
        <taxon>Hyphomicrobiales</taxon>
        <taxon>Hyphomicrobiaceae</taxon>
        <taxon>Dichotomicrobium</taxon>
    </lineage>
</organism>
<accession>A0A397QAX9</accession>
<dbReference type="GO" id="GO:0016747">
    <property type="term" value="F:acyltransferase activity, transferring groups other than amino-acyl groups"/>
    <property type="evidence" value="ECO:0007669"/>
    <property type="project" value="InterPro"/>
</dbReference>
<dbReference type="Pfam" id="PF00583">
    <property type="entry name" value="Acetyltransf_1"/>
    <property type="match status" value="1"/>
</dbReference>
<sequence length="157" mass="17600">MSADITIRKAEADHAREVEACARAAYEKFVPLIGREPAPMVADFARQIARGIVEIAVDPAGRVAGFMVRYPRGAHLHIENLAIHPAFQGQGLGTRLLRRAEDTARELGLTTLELYTNAKMSEALAFYPARGFVEIDRRWEAGFDRVYFRKDLPDRTS</sequence>
<reference evidence="4 5" key="1">
    <citation type="submission" date="2018-08" db="EMBL/GenBank/DDBJ databases">
        <title>Genomic Encyclopedia of Archaeal and Bacterial Type Strains, Phase II (KMG-II): from individual species to whole genera.</title>
        <authorList>
            <person name="Goeker M."/>
        </authorList>
    </citation>
    <scope>NUCLEOTIDE SEQUENCE [LARGE SCALE GENOMIC DNA]</scope>
    <source>
        <strain evidence="4 5">DSM 5002</strain>
    </source>
</reference>
<dbReference type="Proteomes" id="UP000266273">
    <property type="component" value="Unassembled WGS sequence"/>
</dbReference>
<dbReference type="PROSITE" id="PS51186">
    <property type="entry name" value="GNAT"/>
    <property type="match status" value="1"/>
</dbReference>
<gene>
    <name evidence="4" type="ORF">BXY53_0334</name>
</gene>
<feature type="domain" description="N-acetyltransferase" evidence="3">
    <location>
        <begin position="5"/>
        <end position="153"/>
    </location>
</feature>
<keyword evidence="1 4" id="KW-0808">Transferase</keyword>
<proteinExistence type="predicted"/>
<dbReference type="RefSeq" id="WP_210209116.1">
    <property type="nucleotide sequence ID" value="NZ_QXDF01000001.1"/>
</dbReference>
<name>A0A397QAX9_9HYPH</name>
<comment type="caution">
    <text evidence="4">The sequence shown here is derived from an EMBL/GenBank/DDBJ whole genome shotgun (WGS) entry which is preliminary data.</text>
</comment>
<evidence type="ECO:0000313" key="5">
    <source>
        <dbReference type="Proteomes" id="UP000266273"/>
    </source>
</evidence>
<keyword evidence="2" id="KW-0012">Acyltransferase</keyword>
<evidence type="ECO:0000313" key="4">
    <source>
        <dbReference type="EMBL" id="RIA55274.1"/>
    </source>
</evidence>
<dbReference type="EMBL" id="QXDF01000001">
    <property type="protein sequence ID" value="RIA55274.1"/>
    <property type="molecule type" value="Genomic_DNA"/>
</dbReference>
<dbReference type="InterPro" id="IPR016181">
    <property type="entry name" value="Acyl_CoA_acyltransferase"/>
</dbReference>
<dbReference type="PANTHER" id="PTHR43877">
    <property type="entry name" value="AMINOALKYLPHOSPHONATE N-ACETYLTRANSFERASE-RELATED-RELATED"/>
    <property type="match status" value="1"/>
</dbReference>
<dbReference type="SUPFAM" id="SSF55729">
    <property type="entry name" value="Acyl-CoA N-acyltransferases (Nat)"/>
    <property type="match status" value="1"/>
</dbReference>
<dbReference type="InterPro" id="IPR000182">
    <property type="entry name" value="GNAT_dom"/>
</dbReference>
<evidence type="ECO:0000259" key="3">
    <source>
        <dbReference type="PROSITE" id="PS51186"/>
    </source>
</evidence>
<keyword evidence="5" id="KW-1185">Reference proteome</keyword>
<dbReference type="AlphaFoldDB" id="A0A397QAX9"/>
<dbReference type="Gene3D" id="3.40.630.30">
    <property type="match status" value="1"/>
</dbReference>
<evidence type="ECO:0000256" key="1">
    <source>
        <dbReference type="ARBA" id="ARBA00022679"/>
    </source>
</evidence>
<protein>
    <submittedName>
        <fullName evidence="4">Acetyltransferase (GNAT) family protein</fullName>
    </submittedName>
</protein>
<evidence type="ECO:0000256" key="2">
    <source>
        <dbReference type="ARBA" id="ARBA00023315"/>
    </source>
</evidence>
<dbReference type="CDD" id="cd04301">
    <property type="entry name" value="NAT_SF"/>
    <property type="match status" value="1"/>
</dbReference>